<dbReference type="AlphaFoldDB" id="A0A9P6PZ30"/>
<reference evidence="3" key="1">
    <citation type="journal article" date="2020" name="Fungal Divers.">
        <title>Resolving the Mortierellaceae phylogeny through synthesis of multi-gene phylogenetics and phylogenomics.</title>
        <authorList>
            <person name="Vandepol N."/>
            <person name="Liber J."/>
            <person name="Desiro A."/>
            <person name="Na H."/>
            <person name="Kennedy M."/>
            <person name="Barry K."/>
            <person name="Grigoriev I.V."/>
            <person name="Miller A.N."/>
            <person name="O'Donnell K."/>
            <person name="Stajich J.E."/>
            <person name="Bonito G."/>
        </authorList>
    </citation>
    <scope>NUCLEOTIDE SEQUENCE</scope>
    <source>
        <strain evidence="3">BC1065</strain>
    </source>
</reference>
<proteinExistence type="predicted"/>
<dbReference type="InterPro" id="IPR053013">
    <property type="entry name" value="LAT"/>
</dbReference>
<evidence type="ECO:0000313" key="3">
    <source>
        <dbReference type="EMBL" id="KAG0255467.1"/>
    </source>
</evidence>
<accession>A0A9P6PZ30</accession>
<dbReference type="Proteomes" id="UP000807716">
    <property type="component" value="Unassembled WGS sequence"/>
</dbReference>
<dbReference type="PANTHER" id="PTHR34815">
    <property type="entry name" value="LYSINE ACETYLTRANSFERASE"/>
    <property type="match status" value="1"/>
</dbReference>
<evidence type="ECO:0000256" key="1">
    <source>
        <dbReference type="SAM" id="MobiDB-lite"/>
    </source>
</evidence>
<keyword evidence="4" id="KW-1185">Reference proteome</keyword>
<feature type="domain" description="LYC1 C-terminal" evidence="2">
    <location>
        <begin position="210"/>
        <end position="438"/>
    </location>
</feature>
<dbReference type="PANTHER" id="PTHR34815:SF2">
    <property type="entry name" value="N-ACETYLTRANSFERASE DOMAIN-CONTAINING PROTEIN"/>
    <property type="match status" value="1"/>
</dbReference>
<dbReference type="Pfam" id="PF22998">
    <property type="entry name" value="GNAT_LYC1-like"/>
    <property type="match status" value="1"/>
</dbReference>
<sequence>MLKASPATATDRRTSFPFESLQFLPCSDSAALEQAWRNSHPEWGTDFSEDAWIQMGREMLASDLAAEPGWYQLFVVTSRDDPEQNMLSSCAIHLVDAIVGEPSLPLTNGSEGTEKKGEATKAVAAVKDVKCATAVRVVTPACYRGYGYGGWMMKQLWKYLEKRPDIQLSNFDVGDFYTKKGGWRWFRSDILRIPVNEFEALAGAAAGGATATEDRQRVVPITDNLLDHVIEHDAAVARQEIEARCSTTATDSKSTKTVVVAIRPHTRIIRWQRLRKEYDLALMKRRGLLDENVQLGAHGSMIPLSSSSLSSSSSSSTSSNTTMATKPLQPLNHILWCQDIADRRFRIHRFCHGTREDSAQDRAEAMALLQAAVDDAKRLGVATLEIWNPHPTLEIWLGLQAVERKIPLSNLGLCLGPLDVEGHSASWDIEWIRNEFYACL</sequence>
<dbReference type="OrthoDB" id="2020070at2759"/>
<feature type="region of interest" description="Disordered" evidence="1">
    <location>
        <begin position="304"/>
        <end position="325"/>
    </location>
</feature>
<dbReference type="EMBL" id="JAAAJB010000459">
    <property type="protein sequence ID" value="KAG0255467.1"/>
    <property type="molecule type" value="Genomic_DNA"/>
</dbReference>
<protein>
    <recommendedName>
        <fullName evidence="2">LYC1 C-terminal domain-containing protein</fullName>
    </recommendedName>
</protein>
<evidence type="ECO:0000313" key="4">
    <source>
        <dbReference type="Proteomes" id="UP000807716"/>
    </source>
</evidence>
<dbReference type="InterPro" id="IPR055100">
    <property type="entry name" value="GNAT_LYC1-like"/>
</dbReference>
<evidence type="ECO:0000259" key="2">
    <source>
        <dbReference type="Pfam" id="PF22998"/>
    </source>
</evidence>
<organism evidence="3 4">
    <name type="scientific">Actinomortierella ambigua</name>
    <dbReference type="NCBI Taxonomy" id="1343610"/>
    <lineage>
        <taxon>Eukaryota</taxon>
        <taxon>Fungi</taxon>
        <taxon>Fungi incertae sedis</taxon>
        <taxon>Mucoromycota</taxon>
        <taxon>Mortierellomycotina</taxon>
        <taxon>Mortierellomycetes</taxon>
        <taxon>Mortierellales</taxon>
        <taxon>Mortierellaceae</taxon>
        <taxon>Actinomortierella</taxon>
    </lineage>
</organism>
<name>A0A9P6PZ30_9FUNG</name>
<comment type="caution">
    <text evidence="3">The sequence shown here is derived from an EMBL/GenBank/DDBJ whole genome shotgun (WGS) entry which is preliminary data.</text>
</comment>
<feature type="compositionally biased region" description="Low complexity" evidence="1">
    <location>
        <begin position="304"/>
        <end position="319"/>
    </location>
</feature>
<gene>
    <name evidence="3" type="ORF">DFQ27_006236</name>
</gene>